<organism evidence="3 4">
    <name type="scientific">Aspergillus sclerotialis</name>
    <dbReference type="NCBI Taxonomy" id="2070753"/>
    <lineage>
        <taxon>Eukaryota</taxon>
        <taxon>Fungi</taxon>
        <taxon>Dikarya</taxon>
        <taxon>Ascomycota</taxon>
        <taxon>Pezizomycotina</taxon>
        <taxon>Eurotiomycetes</taxon>
        <taxon>Eurotiomycetidae</taxon>
        <taxon>Eurotiales</taxon>
        <taxon>Aspergillaceae</taxon>
        <taxon>Aspergillus</taxon>
        <taxon>Aspergillus subgen. Polypaecilum</taxon>
    </lineage>
</organism>
<feature type="transmembrane region" description="Helical" evidence="2">
    <location>
        <begin position="101"/>
        <end position="121"/>
    </location>
</feature>
<evidence type="ECO:0000313" key="4">
    <source>
        <dbReference type="Proteomes" id="UP000266188"/>
    </source>
</evidence>
<keyword evidence="2" id="KW-0812">Transmembrane</keyword>
<keyword evidence="4" id="KW-1185">Reference proteome</keyword>
<evidence type="ECO:0000256" key="2">
    <source>
        <dbReference type="SAM" id="Phobius"/>
    </source>
</evidence>
<feature type="region of interest" description="Disordered" evidence="1">
    <location>
        <begin position="347"/>
        <end position="396"/>
    </location>
</feature>
<gene>
    <name evidence="3" type="ORF">PHISCL_07627</name>
</gene>
<feature type="compositionally biased region" description="Polar residues" evidence="1">
    <location>
        <begin position="514"/>
        <end position="533"/>
    </location>
</feature>
<dbReference type="AlphaFoldDB" id="A0A3A2ZAV0"/>
<feature type="transmembrane region" description="Helical" evidence="2">
    <location>
        <begin position="319"/>
        <end position="341"/>
    </location>
</feature>
<feature type="compositionally biased region" description="Polar residues" evidence="1">
    <location>
        <begin position="349"/>
        <end position="360"/>
    </location>
</feature>
<feature type="compositionally biased region" description="Polar residues" evidence="1">
    <location>
        <begin position="494"/>
        <end position="506"/>
    </location>
</feature>
<feature type="transmembrane region" description="Helical" evidence="2">
    <location>
        <begin position="213"/>
        <end position="238"/>
    </location>
</feature>
<protein>
    <submittedName>
        <fullName evidence="3">Uncharacterized protein</fullName>
    </submittedName>
</protein>
<dbReference type="Proteomes" id="UP000266188">
    <property type="component" value="Unassembled WGS sequence"/>
</dbReference>
<feature type="region of interest" description="Disordered" evidence="1">
    <location>
        <begin position="489"/>
        <end position="586"/>
    </location>
</feature>
<feature type="compositionally biased region" description="Low complexity" evidence="1">
    <location>
        <begin position="555"/>
        <end position="566"/>
    </location>
</feature>
<keyword evidence="2" id="KW-1133">Transmembrane helix</keyword>
<sequence>MAVLPSPPTVSLHELTSRNPSTPNTTQDVLQVICAWPVSGQYGPGTRALYYALVATCVFARNSPWLKNACLAAALLFPAVAAIHGIVLAALHVDGAVDMDIYGALQLCSVGILAGPVTARLSRTYFNEPGRNIIFLWTVLLLAGLLSLTVEFFRTQSIDCVHDDSGNPVSPNVRDFPYGTTCGLTCSEEQGPFSPMRQGSANNIYVIPAPNRFTFSTATLVAAACCIPPILSLIFMWIQILDVNWKKRFPGGEDDQDEIEGTNGATVGGMKKVNKFIRDLLSVVEIPVFGGAVLAILVIGEMNFFSAPVDYQTERMASVGQWAPIAGTGLALLGSLFLVVAPYSDEGTRSQPGGESTGSVAAQGAKDMQRRPSNDEAETSSTIAPTISRHSTYQSKRDAGRLKVTKVLMAINNSLVDAVHDQLNDAGIQHGKASRFPTIPGEKQRNPMLNRIKKQYNYGGDAYISMPPTPRPSRADSLMSGAVSDVDIERNSTKSRTASPSPSGHSCQRRHANTLPSVKTSFEGQDPTSANQRPQRDTLEVPALVHHSPVRSRRSSSITSTASISTGLRPPAIVVSSDPEPSSSSE</sequence>
<feature type="compositionally biased region" description="Low complexity" evidence="1">
    <location>
        <begin position="576"/>
        <end position="586"/>
    </location>
</feature>
<accession>A0A3A2ZAV0</accession>
<evidence type="ECO:0000256" key="1">
    <source>
        <dbReference type="SAM" id="MobiDB-lite"/>
    </source>
</evidence>
<feature type="transmembrane region" description="Helical" evidence="2">
    <location>
        <begin position="133"/>
        <end position="153"/>
    </location>
</feature>
<feature type="compositionally biased region" description="Polar residues" evidence="1">
    <location>
        <begin position="379"/>
        <end position="394"/>
    </location>
</feature>
<feature type="transmembrane region" description="Helical" evidence="2">
    <location>
        <begin position="280"/>
        <end position="299"/>
    </location>
</feature>
<dbReference type="EMBL" id="MVGC01000345">
    <property type="protein sequence ID" value="RJE20036.1"/>
    <property type="molecule type" value="Genomic_DNA"/>
</dbReference>
<keyword evidence="2" id="KW-0472">Membrane</keyword>
<proteinExistence type="predicted"/>
<name>A0A3A2ZAV0_9EURO</name>
<evidence type="ECO:0000313" key="3">
    <source>
        <dbReference type="EMBL" id="RJE20036.1"/>
    </source>
</evidence>
<feature type="region of interest" description="Disordered" evidence="1">
    <location>
        <begin position="1"/>
        <end position="25"/>
    </location>
</feature>
<reference evidence="4" key="1">
    <citation type="submission" date="2017-02" db="EMBL/GenBank/DDBJ databases">
        <authorList>
            <person name="Tafer H."/>
            <person name="Lopandic K."/>
        </authorList>
    </citation>
    <scope>NUCLEOTIDE SEQUENCE [LARGE SCALE GENOMIC DNA]</scope>
    <source>
        <strain evidence="4">CBS 366.77</strain>
    </source>
</reference>
<feature type="transmembrane region" description="Helical" evidence="2">
    <location>
        <begin position="69"/>
        <end position="89"/>
    </location>
</feature>
<dbReference type="OrthoDB" id="3021074at2759"/>
<comment type="caution">
    <text evidence="3">The sequence shown here is derived from an EMBL/GenBank/DDBJ whole genome shotgun (WGS) entry which is preliminary data.</text>
</comment>
<dbReference type="STRING" id="2070753.A0A3A2ZAV0"/>